<keyword evidence="11" id="KW-1185">Reference proteome</keyword>
<dbReference type="Proteomes" id="UP000050502">
    <property type="component" value="Unassembled WGS sequence"/>
</dbReference>
<evidence type="ECO:0000256" key="8">
    <source>
        <dbReference type="ARBA" id="ARBA00032386"/>
    </source>
</evidence>
<comment type="similarity">
    <text evidence="1">Belongs to the ROK (NagC/XylR) family.</text>
</comment>
<reference evidence="9 11" key="1">
    <citation type="journal article" date="2015" name="Genome Announc.">
        <title>Draft Genome Sequence of a Heterotrophic Facultative Anaerobic Thermophilic Bacterium, Ardenticatena maritima Strain 110ST.</title>
        <authorList>
            <person name="Kawaichi S."/>
            <person name="Yoshida T."/>
            <person name="Sako Y."/>
            <person name="Nakamura R."/>
        </authorList>
    </citation>
    <scope>NUCLEOTIDE SEQUENCE [LARGE SCALE GENOMIC DNA]</scope>
    <source>
        <strain evidence="9 11">110S</strain>
    </source>
</reference>
<evidence type="ECO:0000256" key="6">
    <source>
        <dbReference type="ARBA" id="ARBA00022777"/>
    </source>
</evidence>
<evidence type="ECO:0000256" key="1">
    <source>
        <dbReference type="ARBA" id="ARBA00006479"/>
    </source>
</evidence>
<dbReference type="SUPFAM" id="SSF53067">
    <property type="entry name" value="Actin-like ATPase domain"/>
    <property type="match status" value="1"/>
</dbReference>
<proteinExistence type="inferred from homology"/>
<evidence type="ECO:0000313" key="12">
    <source>
        <dbReference type="Proteomes" id="UP000050502"/>
    </source>
</evidence>
<dbReference type="EC" id="2.7.1.2" evidence="2"/>
<sequence>MAPTPSPLAVAVDLGGTHLRAALFTAEGAMLSRTRVRTEAERGPDAVIERIADVVREVMGTAPGQAIMGVGVTAPGPVDEKRGVVASPPNLPGWADVPLAERLQALLGLPVFLGNDANLAALGEYRYGAGKGLDDIIYITVSTGIGGGIISNGRLLTGAHGMAAEIGHMPIVPDGPLCGCGQRGHLEALASGPNIAREAEAALKRGWPSLLANHDGPLTAVEVVQAAQQGDATARHVLARAGHYLGVGIALLVHVFNPQRIIVGGGVSNAGDFLLEPARQSARDHVMKPYRDTFDIVPAALGDDAGLYGAGALVFDTCSAG</sequence>
<reference evidence="11" key="3">
    <citation type="submission" date="2015-08" db="EMBL/GenBank/DDBJ databases">
        <title>Draft Genome Sequence of a Heterotrophic Facultative Anaerobic Bacterium Ardenticatena maritima Strain 110S.</title>
        <authorList>
            <person name="Kawaichi S."/>
            <person name="Yoshida T."/>
            <person name="Sako Y."/>
            <person name="Nakamura R."/>
        </authorList>
    </citation>
    <scope>NUCLEOTIDE SEQUENCE [LARGE SCALE GENOMIC DNA]</scope>
    <source>
        <strain evidence="11">110S</strain>
    </source>
</reference>
<keyword evidence="7" id="KW-0067">ATP-binding</keyword>
<organism evidence="9 11">
    <name type="scientific">Ardenticatena maritima</name>
    <dbReference type="NCBI Taxonomy" id="872965"/>
    <lineage>
        <taxon>Bacteria</taxon>
        <taxon>Bacillati</taxon>
        <taxon>Chloroflexota</taxon>
        <taxon>Ardenticatenia</taxon>
        <taxon>Ardenticatenales</taxon>
        <taxon>Ardenticatenaceae</taxon>
        <taxon>Ardenticatena</taxon>
    </lineage>
</organism>
<comment type="caution">
    <text evidence="9">The sequence shown here is derived from an EMBL/GenBank/DDBJ whole genome shotgun (WGS) entry which is preliminary data.</text>
</comment>
<dbReference type="PROSITE" id="PS01125">
    <property type="entry name" value="ROK"/>
    <property type="match status" value="1"/>
</dbReference>
<keyword evidence="5" id="KW-0547">Nucleotide-binding</keyword>
<dbReference type="GO" id="GO:0004340">
    <property type="term" value="F:glucokinase activity"/>
    <property type="evidence" value="ECO:0007669"/>
    <property type="project" value="UniProtKB-EC"/>
</dbReference>
<dbReference type="InterPro" id="IPR043129">
    <property type="entry name" value="ATPase_NBD"/>
</dbReference>
<evidence type="ECO:0000313" key="11">
    <source>
        <dbReference type="Proteomes" id="UP000037784"/>
    </source>
</evidence>
<evidence type="ECO:0000313" key="9">
    <source>
        <dbReference type="EMBL" id="GAP63397.1"/>
    </source>
</evidence>
<evidence type="ECO:0000256" key="2">
    <source>
        <dbReference type="ARBA" id="ARBA00012323"/>
    </source>
</evidence>
<dbReference type="Proteomes" id="UP000037784">
    <property type="component" value="Unassembled WGS sequence"/>
</dbReference>
<protein>
    <recommendedName>
        <fullName evidence="3">Glucokinase</fullName>
        <ecNumber evidence="2">2.7.1.2</ecNumber>
    </recommendedName>
    <alternativeName>
        <fullName evidence="8">Glucose kinase</fullName>
    </alternativeName>
</protein>
<evidence type="ECO:0000256" key="7">
    <source>
        <dbReference type="ARBA" id="ARBA00022840"/>
    </source>
</evidence>
<dbReference type="EMBL" id="BBZA01000138">
    <property type="protein sequence ID" value="GAP63397.1"/>
    <property type="molecule type" value="Genomic_DNA"/>
</dbReference>
<evidence type="ECO:0000256" key="5">
    <source>
        <dbReference type="ARBA" id="ARBA00022741"/>
    </source>
</evidence>
<dbReference type="FunCoup" id="A0A0M9UCZ3">
    <property type="interactions" value="246"/>
</dbReference>
<dbReference type="Gene3D" id="3.30.420.40">
    <property type="match status" value="2"/>
</dbReference>
<reference evidence="10 12" key="2">
    <citation type="submission" date="2015-07" db="EMBL/GenBank/DDBJ databases">
        <title>Whole genome sequence of Ardenticatena maritima DSM 23922.</title>
        <authorList>
            <person name="Hemp J."/>
            <person name="Ward L.M."/>
            <person name="Pace L.A."/>
            <person name="Fischer W.W."/>
        </authorList>
    </citation>
    <scope>NUCLEOTIDE SEQUENCE [LARGE SCALE GENOMIC DNA]</scope>
    <source>
        <strain evidence="10 12">110S</strain>
    </source>
</reference>
<evidence type="ECO:0000256" key="3">
    <source>
        <dbReference type="ARBA" id="ARBA00014701"/>
    </source>
</evidence>
<dbReference type="GO" id="GO:0005737">
    <property type="term" value="C:cytoplasm"/>
    <property type="evidence" value="ECO:0007669"/>
    <property type="project" value="InterPro"/>
</dbReference>
<dbReference type="PANTHER" id="PTHR18964">
    <property type="entry name" value="ROK (REPRESSOR, ORF, KINASE) FAMILY"/>
    <property type="match status" value="1"/>
</dbReference>
<dbReference type="InterPro" id="IPR004654">
    <property type="entry name" value="ROK_glcA"/>
</dbReference>
<dbReference type="RefSeq" id="WP_054493232.1">
    <property type="nucleotide sequence ID" value="NZ_BBZA01000138.1"/>
</dbReference>
<evidence type="ECO:0000256" key="4">
    <source>
        <dbReference type="ARBA" id="ARBA00022679"/>
    </source>
</evidence>
<dbReference type="GO" id="GO:0005524">
    <property type="term" value="F:ATP binding"/>
    <property type="evidence" value="ECO:0007669"/>
    <property type="project" value="UniProtKB-KW"/>
</dbReference>
<keyword evidence="6 9" id="KW-0418">Kinase</keyword>
<dbReference type="InParanoid" id="A0A0M9UCZ3"/>
<keyword evidence="4 9" id="KW-0808">Transferase</keyword>
<gene>
    <name evidence="9" type="primary">glk</name>
    <name evidence="9" type="ORF">ARMA_1820</name>
    <name evidence="10" type="ORF">SE16_03740</name>
</gene>
<dbReference type="GO" id="GO:0006096">
    <property type="term" value="P:glycolytic process"/>
    <property type="evidence" value="ECO:0007669"/>
    <property type="project" value="InterPro"/>
</dbReference>
<dbReference type="CDD" id="cd24076">
    <property type="entry name" value="ASKHA_ATPase_ROK_BsXylR-like"/>
    <property type="match status" value="1"/>
</dbReference>
<dbReference type="InterPro" id="IPR000600">
    <property type="entry name" value="ROK"/>
</dbReference>
<dbReference type="Pfam" id="PF00480">
    <property type="entry name" value="ROK"/>
    <property type="match status" value="1"/>
</dbReference>
<evidence type="ECO:0000313" key="10">
    <source>
        <dbReference type="EMBL" id="KPL89541.1"/>
    </source>
</evidence>
<dbReference type="NCBIfam" id="TIGR00744">
    <property type="entry name" value="ROK_glcA_fam"/>
    <property type="match status" value="1"/>
</dbReference>
<accession>A0A0M9UCZ3</accession>
<dbReference type="AlphaFoldDB" id="A0A0M9UCZ3"/>
<dbReference type="PANTHER" id="PTHR18964:SF149">
    <property type="entry name" value="BIFUNCTIONAL UDP-N-ACETYLGLUCOSAMINE 2-EPIMERASE_N-ACETYLMANNOSAMINE KINASE"/>
    <property type="match status" value="1"/>
</dbReference>
<dbReference type="STRING" id="872965.SE16_03740"/>
<name>A0A0M9UCZ3_9CHLR</name>
<dbReference type="EMBL" id="LGKN01000003">
    <property type="protein sequence ID" value="KPL89541.1"/>
    <property type="molecule type" value="Genomic_DNA"/>
</dbReference>
<dbReference type="InterPro" id="IPR049874">
    <property type="entry name" value="ROK_cs"/>
</dbReference>
<dbReference type="OrthoDB" id="9795247at2"/>